<dbReference type="AlphaFoldDB" id="A0A5C3ESF2"/>
<dbReference type="OrthoDB" id="2507647at2759"/>
<accession>A0A5C3ESF2</accession>
<feature type="region of interest" description="Disordered" evidence="1">
    <location>
        <begin position="1"/>
        <end position="81"/>
    </location>
</feature>
<gene>
    <name evidence="2" type="ORF">PSFLO_00715</name>
</gene>
<feature type="region of interest" description="Disordered" evidence="1">
    <location>
        <begin position="270"/>
        <end position="326"/>
    </location>
</feature>
<reference evidence="2 3" key="1">
    <citation type="submission" date="2018-03" db="EMBL/GenBank/DDBJ databases">
        <authorList>
            <person name="Guldener U."/>
        </authorList>
    </citation>
    <scope>NUCLEOTIDE SEQUENCE [LARGE SCALE GENOMIC DNA]</scope>
    <source>
        <strain evidence="2 3">DAOM196992</strain>
    </source>
</reference>
<dbReference type="Proteomes" id="UP000323386">
    <property type="component" value="Unassembled WGS sequence"/>
</dbReference>
<protein>
    <submittedName>
        <fullName evidence="2">Uncharacterized protein</fullName>
    </submittedName>
</protein>
<evidence type="ECO:0000256" key="1">
    <source>
        <dbReference type="SAM" id="MobiDB-lite"/>
    </source>
</evidence>
<dbReference type="EMBL" id="OOIP01000001">
    <property type="protein sequence ID" value="SPO35244.1"/>
    <property type="molecule type" value="Genomic_DNA"/>
</dbReference>
<keyword evidence="3" id="KW-1185">Reference proteome</keyword>
<name>A0A5C3ESF2_9BASI</name>
<organism evidence="2 3">
    <name type="scientific">Pseudozyma flocculosa</name>
    <dbReference type="NCBI Taxonomy" id="84751"/>
    <lineage>
        <taxon>Eukaryota</taxon>
        <taxon>Fungi</taxon>
        <taxon>Dikarya</taxon>
        <taxon>Basidiomycota</taxon>
        <taxon>Ustilaginomycotina</taxon>
        <taxon>Ustilaginomycetes</taxon>
        <taxon>Ustilaginales</taxon>
        <taxon>Ustilaginaceae</taxon>
        <taxon>Pseudozyma</taxon>
    </lineage>
</organism>
<evidence type="ECO:0000313" key="3">
    <source>
        <dbReference type="Proteomes" id="UP000323386"/>
    </source>
</evidence>
<sequence length="353" mass="37582">MDASTSVIDLTAESPPSHHARLRRSSSEAAHRLRRRPSIDALVSEDNRGAGPSRPRGNPAPRPTGDAGRQSGTRGRADDGDDEVFFVGMTEAPPGAQRDLGDGGHSWQRALHSHLAFPPLASNPFQVRHVPDEAWTRMPAMLTDYLDALMRGPMARRPGTAAAAATSKLPDEFDAAWTHPTPAKAGFSDDFIEPPVDLDTYFDDKAIVTGPLPDTTPICADCRHALVLGGAGDKRIWVLPCGHVVDGRCIARLSGLPSAAERQKKEAEAAAAAAVTESSRRKGKARASEAQVEPSSGPIRNTRSRAAMQAPAPALGGSKPDKKPKKFRCPVDGCGQMGLMESGHKISCIEAFM</sequence>
<evidence type="ECO:0000313" key="2">
    <source>
        <dbReference type="EMBL" id="SPO35244.1"/>
    </source>
</evidence>
<proteinExistence type="predicted"/>